<evidence type="ECO:0000256" key="4">
    <source>
        <dbReference type="ARBA" id="ARBA00023014"/>
    </source>
</evidence>
<keyword evidence="3" id="KW-0408">Iron</keyword>
<dbReference type="Gene3D" id="2.102.10.10">
    <property type="entry name" value="Rieske [2Fe-2S] iron-sulphur domain"/>
    <property type="match status" value="1"/>
</dbReference>
<dbReference type="GO" id="GO:0046872">
    <property type="term" value="F:metal ion binding"/>
    <property type="evidence" value="ECO:0007669"/>
    <property type="project" value="UniProtKB-KW"/>
</dbReference>
<feature type="domain" description="Rieske" evidence="5">
    <location>
        <begin position="9"/>
        <end position="115"/>
    </location>
</feature>
<keyword evidence="2" id="KW-0479">Metal-binding</keyword>
<dbReference type="AlphaFoldDB" id="A0A1B4V777"/>
<accession>A0A1B4V777</accession>
<dbReference type="PROSITE" id="PS51296">
    <property type="entry name" value="RIESKE"/>
    <property type="match status" value="1"/>
</dbReference>
<evidence type="ECO:0000256" key="2">
    <source>
        <dbReference type="ARBA" id="ARBA00022723"/>
    </source>
</evidence>
<evidence type="ECO:0000256" key="1">
    <source>
        <dbReference type="ARBA" id="ARBA00022714"/>
    </source>
</evidence>
<dbReference type="PANTHER" id="PTHR40261:SF1">
    <property type="entry name" value="RIESKE DOMAIN-CONTAINING PROTEIN"/>
    <property type="match status" value="1"/>
</dbReference>
<keyword evidence="7" id="KW-1185">Reference proteome</keyword>
<proteinExistence type="predicted"/>
<sequence length="126" mass="13371">MRVAASSAPHLICAADALADGGAGVRFTVQWAGGSQSAFVVRYRGAVYAYINRCAHRALELDWEPGRFYDAEARYLVCATHGALYEPDTGRCVAGSCTGGLVKLATFENNSYVYLAADAAVRVSGD</sequence>
<organism evidence="6 7">
    <name type="scientific">Sulfurifustis variabilis</name>
    <dbReference type="NCBI Taxonomy" id="1675686"/>
    <lineage>
        <taxon>Bacteria</taxon>
        <taxon>Pseudomonadati</taxon>
        <taxon>Pseudomonadota</taxon>
        <taxon>Gammaproteobacteria</taxon>
        <taxon>Acidiferrobacterales</taxon>
        <taxon>Acidiferrobacteraceae</taxon>
        <taxon>Sulfurifustis</taxon>
    </lineage>
</organism>
<keyword evidence="4" id="KW-0411">Iron-sulfur</keyword>
<dbReference type="Proteomes" id="UP000218899">
    <property type="component" value="Chromosome"/>
</dbReference>
<evidence type="ECO:0000313" key="7">
    <source>
        <dbReference type="Proteomes" id="UP000218899"/>
    </source>
</evidence>
<name>A0A1B4V777_9GAMM</name>
<dbReference type="EMBL" id="AP014936">
    <property type="protein sequence ID" value="BAU48442.1"/>
    <property type="molecule type" value="Genomic_DNA"/>
</dbReference>
<dbReference type="CDD" id="cd03467">
    <property type="entry name" value="Rieske"/>
    <property type="match status" value="1"/>
</dbReference>
<dbReference type="PANTHER" id="PTHR40261">
    <property type="match status" value="1"/>
</dbReference>
<dbReference type="GO" id="GO:0051537">
    <property type="term" value="F:2 iron, 2 sulfur cluster binding"/>
    <property type="evidence" value="ECO:0007669"/>
    <property type="project" value="UniProtKB-KW"/>
</dbReference>
<evidence type="ECO:0000256" key="3">
    <source>
        <dbReference type="ARBA" id="ARBA00023004"/>
    </source>
</evidence>
<keyword evidence="1" id="KW-0001">2Fe-2S</keyword>
<dbReference type="InterPro" id="IPR036922">
    <property type="entry name" value="Rieske_2Fe-2S_sf"/>
</dbReference>
<evidence type="ECO:0000313" key="6">
    <source>
        <dbReference type="EMBL" id="BAU48442.1"/>
    </source>
</evidence>
<dbReference type="InterPro" id="IPR017941">
    <property type="entry name" value="Rieske_2Fe-2S"/>
</dbReference>
<dbReference type="KEGG" id="sva:SVA_1888"/>
<protein>
    <submittedName>
        <fullName evidence="6">Rieske (2Fe-2S) domain protein</fullName>
    </submittedName>
</protein>
<gene>
    <name evidence="6" type="ORF">SVA_1888</name>
</gene>
<evidence type="ECO:0000259" key="5">
    <source>
        <dbReference type="PROSITE" id="PS51296"/>
    </source>
</evidence>
<dbReference type="SUPFAM" id="SSF50022">
    <property type="entry name" value="ISP domain"/>
    <property type="match status" value="1"/>
</dbReference>
<reference evidence="6 7" key="1">
    <citation type="submission" date="2015-08" db="EMBL/GenBank/DDBJ databases">
        <title>Complete genome sequence of Sulfurifustis variabilis.</title>
        <authorList>
            <person name="Miura A."/>
            <person name="Kojima H."/>
            <person name="Fukui M."/>
        </authorList>
    </citation>
    <scope>NUCLEOTIDE SEQUENCE [LARGE SCALE GENOMIC DNA]</scope>
    <source>
        <strain evidence="7">skN76</strain>
    </source>
</reference>
<dbReference type="Pfam" id="PF00355">
    <property type="entry name" value="Rieske"/>
    <property type="match status" value="1"/>
</dbReference>